<evidence type="ECO:0000256" key="4">
    <source>
        <dbReference type="ARBA" id="ARBA00022645"/>
    </source>
</evidence>
<dbReference type="GO" id="GO:0008955">
    <property type="term" value="F:peptidoglycan glycosyltransferase activity"/>
    <property type="evidence" value="ECO:0007669"/>
    <property type="project" value="UniProtKB-EC"/>
</dbReference>
<feature type="domain" description="Glycosyl transferase family 51" evidence="16">
    <location>
        <begin position="12"/>
        <end position="174"/>
    </location>
</feature>
<evidence type="ECO:0000256" key="11">
    <source>
        <dbReference type="ARBA" id="ARBA00023268"/>
    </source>
</evidence>
<feature type="domain" description="Penicillin-binding protein transpeptidase" evidence="15">
    <location>
        <begin position="264"/>
        <end position="497"/>
    </location>
</feature>
<dbReference type="GO" id="GO:0008360">
    <property type="term" value="P:regulation of cell shape"/>
    <property type="evidence" value="ECO:0007669"/>
    <property type="project" value="UniProtKB-KW"/>
</dbReference>
<dbReference type="SUPFAM" id="SSF53955">
    <property type="entry name" value="Lysozyme-like"/>
    <property type="match status" value="1"/>
</dbReference>
<dbReference type="InterPro" id="IPR036950">
    <property type="entry name" value="PBP_transglycosylase"/>
</dbReference>
<evidence type="ECO:0000256" key="10">
    <source>
        <dbReference type="ARBA" id="ARBA00022984"/>
    </source>
</evidence>
<dbReference type="PANTHER" id="PTHR32282">
    <property type="entry name" value="BINDING PROTEIN TRANSPEPTIDASE, PUTATIVE-RELATED"/>
    <property type="match status" value="1"/>
</dbReference>
<dbReference type="AlphaFoldDB" id="A0A7C5R7V7"/>
<proteinExistence type="inferred from homology"/>
<evidence type="ECO:0000256" key="6">
    <source>
        <dbReference type="ARBA" id="ARBA00022676"/>
    </source>
</evidence>
<gene>
    <name evidence="17" type="ORF">ENJ42_04240</name>
</gene>
<name>A0A7C5R7V7_9PROT</name>
<dbReference type="SUPFAM" id="SSF56601">
    <property type="entry name" value="beta-lactamase/transpeptidase-like"/>
    <property type="match status" value="1"/>
</dbReference>
<dbReference type="InterPro" id="IPR050396">
    <property type="entry name" value="Glycosyltr_51/Transpeptidase"/>
</dbReference>
<dbReference type="NCBIfam" id="TIGR02074">
    <property type="entry name" value="PBP_1a_fam"/>
    <property type="match status" value="1"/>
</dbReference>
<keyword evidence="8" id="KW-0378">Hydrolase</keyword>
<protein>
    <submittedName>
        <fullName evidence="17">PBP1A family penicillin-binding protein</fullName>
    </submittedName>
</protein>
<keyword evidence="9" id="KW-0133">Cell shape</keyword>
<evidence type="ECO:0000256" key="14">
    <source>
        <dbReference type="ARBA" id="ARBA00049902"/>
    </source>
</evidence>
<accession>A0A7C5R7V7</accession>
<dbReference type="PANTHER" id="PTHR32282:SF33">
    <property type="entry name" value="PEPTIDOGLYCAN GLYCOSYLTRANSFERASE"/>
    <property type="match status" value="1"/>
</dbReference>
<keyword evidence="6" id="KW-0328">Glycosyltransferase</keyword>
<evidence type="ECO:0000256" key="12">
    <source>
        <dbReference type="ARBA" id="ARBA00023316"/>
    </source>
</evidence>
<evidence type="ECO:0000256" key="1">
    <source>
        <dbReference type="ARBA" id="ARBA00004752"/>
    </source>
</evidence>
<comment type="pathway">
    <text evidence="1">Cell wall biogenesis; peptidoglycan biosynthesis.</text>
</comment>
<keyword evidence="7" id="KW-0808">Transferase</keyword>
<comment type="catalytic activity">
    <reaction evidence="14">
        <text>[GlcNAc-(1-&gt;4)-Mur2Ac(oyl-L-Ala-gamma-D-Glu-L-Lys-D-Ala-D-Ala)](n)-di-trans,octa-cis-undecaprenyl diphosphate + beta-D-GlcNAc-(1-&gt;4)-Mur2Ac(oyl-L-Ala-gamma-D-Glu-L-Lys-D-Ala-D-Ala)-di-trans,octa-cis-undecaprenyl diphosphate = [GlcNAc-(1-&gt;4)-Mur2Ac(oyl-L-Ala-gamma-D-Glu-L-Lys-D-Ala-D-Ala)](n+1)-di-trans,octa-cis-undecaprenyl diphosphate + di-trans,octa-cis-undecaprenyl diphosphate + H(+)</text>
        <dbReference type="Rhea" id="RHEA:23708"/>
        <dbReference type="Rhea" id="RHEA-COMP:9602"/>
        <dbReference type="Rhea" id="RHEA-COMP:9603"/>
        <dbReference type="ChEBI" id="CHEBI:15378"/>
        <dbReference type="ChEBI" id="CHEBI:58405"/>
        <dbReference type="ChEBI" id="CHEBI:60033"/>
        <dbReference type="ChEBI" id="CHEBI:78435"/>
        <dbReference type="EC" id="2.4.99.28"/>
    </reaction>
</comment>
<dbReference type="EMBL" id="DRMJ01000210">
    <property type="protein sequence ID" value="HHL42805.1"/>
    <property type="molecule type" value="Genomic_DNA"/>
</dbReference>
<keyword evidence="4" id="KW-0121">Carboxypeptidase</keyword>
<evidence type="ECO:0000256" key="5">
    <source>
        <dbReference type="ARBA" id="ARBA00022670"/>
    </source>
</evidence>
<dbReference type="GO" id="GO:0030288">
    <property type="term" value="C:outer membrane-bounded periplasmic space"/>
    <property type="evidence" value="ECO:0007669"/>
    <property type="project" value="TreeGrafter"/>
</dbReference>
<evidence type="ECO:0000256" key="13">
    <source>
        <dbReference type="ARBA" id="ARBA00034000"/>
    </source>
</evidence>
<organism evidence="17">
    <name type="scientific">Hellea balneolensis</name>
    <dbReference type="NCBI Taxonomy" id="287478"/>
    <lineage>
        <taxon>Bacteria</taxon>
        <taxon>Pseudomonadati</taxon>
        <taxon>Pseudomonadota</taxon>
        <taxon>Alphaproteobacteria</taxon>
        <taxon>Maricaulales</taxon>
        <taxon>Robiginitomaculaceae</taxon>
        <taxon>Hellea</taxon>
    </lineage>
</organism>
<dbReference type="FunFam" id="1.10.3810.10:FF:000001">
    <property type="entry name" value="Penicillin-binding protein 1A"/>
    <property type="match status" value="1"/>
</dbReference>
<dbReference type="GO" id="GO:0008658">
    <property type="term" value="F:penicillin binding"/>
    <property type="evidence" value="ECO:0007669"/>
    <property type="project" value="InterPro"/>
</dbReference>
<dbReference type="InterPro" id="IPR012338">
    <property type="entry name" value="Beta-lactam/transpept-like"/>
</dbReference>
<evidence type="ECO:0000256" key="2">
    <source>
        <dbReference type="ARBA" id="ARBA00007090"/>
    </source>
</evidence>
<dbReference type="UniPathway" id="UPA00219"/>
<dbReference type="GO" id="GO:0071555">
    <property type="term" value="P:cell wall organization"/>
    <property type="evidence" value="ECO:0007669"/>
    <property type="project" value="UniProtKB-KW"/>
</dbReference>
<comment type="catalytic activity">
    <reaction evidence="13">
        <text>Preferential cleavage: (Ac)2-L-Lys-D-Ala-|-D-Ala. Also transpeptidation of peptidyl-alanyl moieties that are N-acyl substituents of D-alanine.</text>
        <dbReference type="EC" id="3.4.16.4"/>
    </reaction>
</comment>
<keyword evidence="10" id="KW-0573">Peptidoglycan synthesis</keyword>
<sequence>MVIGHRGPYYGRPLKLKEMPAHLVDAFLAIEDQRFFEHTGIDRKAIIRALMENAKAGKRVQGGSTLTQQLVKNMVLSPEKTYKRKFQEMWLAYKMEQALTKSEILELYLNRVDLGHKTYGVEAASQRYFGHSAKTISLAEAAVLAALPKAPSAYDPIKNPKASKERAQVVLQTMMLQGKITPPEMAAAETNPAITVENSTNYIDDATIGYVFDMVAEKSQDLIGSQTKDLIIRTTIDPKLQKIAKETLQSVLTKYEKSKKVSEGALVSIDTDTGAIRALIGGRDYAKSKFNRATQALRQPGSSFKAFVYAAALESGLTPGTVRIDRPINIAGWSPKNYTKRYRGPMTIREALKLSINTVAAQVGAEIGPSRVVELAKRFGISSKLGAHYSIALGASEVYLVDMTSAFMVFANEGLKRPPYIIESISDTAGKSLYARRHSPPERVYAKAYARQMTSMLRDVVVSGTGHAARLGKRPAAGKTGTSQDYRDAWFIGFTADYATGVWMGNDDNSPMRGITGGLLPVDAWKRYMLKAHKGKKIRALNATDPTILDEETKASIRFYSNLAEQFIAERNLANGLKPQSVNTVRN</sequence>
<comment type="similarity">
    <text evidence="2">In the C-terminal section; belongs to the transpeptidase family.</text>
</comment>
<dbReference type="InterPro" id="IPR001460">
    <property type="entry name" value="PCN-bd_Tpept"/>
</dbReference>
<dbReference type="Pfam" id="PF00905">
    <property type="entry name" value="Transpeptidase"/>
    <property type="match status" value="1"/>
</dbReference>
<reference evidence="17" key="1">
    <citation type="journal article" date="2020" name="mSystems">
        <title>Genome- and Community-Level Interaction Insights into Carbon Utilization and Element Cycling Functions of Hydrothermarchaeota in Hydrothermal Sediment.</title>
        <authorList>
            <person name="Zhou Z."/>
            <person name="Liu Y."/>
            <person name="Xu W."/>
            <person name="Pan J."/>
            <person name="Luo Z.H."/>
            <person name="Li M."/>
        </authorList>
    </citation>
    <scope>NUCLEOTIDE SEQUENCE [LARGE SCALE GENOMIC DNA]</scope>
    <source>
        <strain evidence="17">HyVt-485</strain>
    </source>
</reference>
<keyword evidence="11" id="KW-0511">Multifunctional enzyme</keyword>
<dbReference type="GO" id="GO:0009002">
    <property type="term" value="F:serine-type D-Ala-D-Ala carboxypeptidase activity"/>
    <property type="evidence" value="ECO:0007669"/>
    <property type="project" value="UniProtKB-EC"/>
</dbReference>
<dbReference type="Proteomes" id="UP000885830">
    <property type="component" value="Unassembled WGS sequence"/>
</dbReference>
<dbReference type="Pfam" id="PF00912">
    <property type="entry name" value="Transgly"/>
    <property type="match status" value="1"/>
</dbReference>
<dbReference type="Gene3D" id="3.40.710.10">
    <property type="entry name" value="DD-peptidase/beta-lactamase superfamily"/>
    <property type="match status" value="1"/>
</dbReference>
<dbReference type="Gene3D" id="1.10.3810.10">
    <property type="entry name" value="Biosynthetic peptidoglycan transglycosylase-like"/>
    <property type="match status" value="1"/>
</dbReference>
<evidence type="ECO:0000256" key="9">
    <source>
        <dbReference type="ARBA" id="ARBA00022960"/>
    </source>
</evidence>
<dbReference type="InterPro" id="IPR001264">
    <property type="entry name" value="Glyco_trans_51"/>
</dbReference>
<evidence type="ECO:0000259" key="15">
    <source>
        <dbReference type="Pfam" id="PF00905"/>
    </source>
</evidence>
<evidence type="ECO:0000256" key="3">
    <source>
        <dbReference type="ARBA" id="ARBA00007739"/>
    </source>
</evidence>
<evidence type="ECO:0000256" key="8">
    <source>
        <dbReference type="ARBA" id="ARBA00022801"/>
    </source>
</evidence>
<evidence type="ECO:0000259" key="16">
    <source>
        <dbReference type="Pfam" id="PF00912"/>
    </source>
</evidence>
<comment type="caution">
    <text evidence="17">The sequence shown here is derived from an EMBL/GenBank/DDBJ whole genome shotgun (WGS) entry which is preliminary data.</text>
</comment>
<evidence type="ECO:0000313" key="17">
    <source>
        <dbReference type="EMBL" id="HHL42805.1"/>
    </source>
</evidence>
<dbReference type="GO" id="GO:0006508">
    <property type="term" value="P:proteolysis"/>
    <property type="evidence" value="ECO:0007669"/>
    <property type="project" value="UniProtKB-KW"/>
</dbReference>
<keyword evidence="5" id="KW-0645">Protease</keyword>
<evidence type="ECO:0000256" key="7">
    <source>
        <dbReference type="ARBA" id="ARBA00022679"/>
    </source>
</evidence>
<comment type="similarity">
    <text evidence="3">In the N-terminal section; belongs to the glycosyltransferase 51 family.</text>
</comment>
<dbReference type="GO" id="GO:0009252">
    <property type="term" value="P:peptidoglycan biosynthetic process"/>
    <property type="evidence" value="ECO:0007669"/>
    <property type="project" value="UniProtKB-UniPathway"/>
</dbReference>
<keyword evidence="12" id="KW-0961">Cell wall biogenesis/degradation</keyword>
<dbReference type="InterPro" id="IPR023346">
    <property type="entry name" value="Lysozyme-like_dom_sf"/>
</dbReference>